<dbReference type="Pfam" id="PF13377">
    <property type="entry name" value="Peripla_BP_3"/>
    <property type="match status" value="1"/>
</dbReference>
<keyword evidence="1" id="KW-0678">Repressor</keyword>
<gene>
    <name evidence="6" type="ORF">FH969_10200</name>
</gene>
<dbReference type="Proteomes" id="UP000313849">
    <property type="component" value="Unassembled WGS sequence"/>
</dbReference>
<evidence type="ECO:0000256" key="4">
    <source>
        <dbReference type="ARBA" id="ARBA00023163"/>
    </source>
</evidence>
<dbReference type="InterPro" id="IPR010982">
    <property type="entry name" value="Lambda_DNA-bd_dom_sf"/>
</dbReference>
<protein>
    <submittedName>
        <fullName evidence="6">Substrate-binding domain-containing protein</fullName>
    </submittedName>
</protein>
<reference evidence="6 7" key="1">
    <citation type="submission" date="2019-06" db="EMBL/GenBank/DDBJ databases">
        <title>Draft genome sequence of Miniimonas arenae KCTC 19750T isolated from sea sand.</title>
        <authorList>
            <person name="Park S.-J."/>
        </authorList>
    </citation>
    <scope>NUCLEOTIDE SEQUENCE [LARGE SCALE GENOMIC DNA]</scope>
    <source>
        <strain evidence="6 7">KCTC 19750</strain>
    </source>
</reference>
<evidence type="ECO:0000256" key="3">
    <source>
        <dbReference type="ARBA" id="ARBA00023125"/>
    </source>
</evidence>
<dbReference type="CDD" id="cd06288">
    <property type="entry name" value="PBP1_sucrose_transcription_regulator"/>
    <property type="match status" value="1"/>
</dbReference>
<keyword evidence="7" id="KW-1185">Reference proteome</keyword>
<dbReference type="Gene3D" id="1.10.260.40">
    <property type="entry name" value="lambda repressor-like DNA-binding domains"/>
    <property type="match status" value="1"/>
</dbReference>
<dbReference type="SMART" id="SM00354">
    <property type="entry name" value="HTH_LACI"/>
    <property type="match status" value="1"/>
</dbReference>
<evidence type="ECO:0000256" key="2">
    <source>
        <dbReference type="ARBA" id="ARBA00023015"/>
    </source>
</evidence>
<dbReference type="AlphaFoldDB" id="A0A5C5BBR0"/>
<feature type="domain" description="HTH lacI-type" evidence="5">
    <location>
        <begin position="4"/>
        <end position="60"/>
    </location>
</feature>
<name>A0A5C5BBR0_9MICO</name>
<dbReference type="PANTHER" id="PTHR30146">
    <property type="entry name" value="LACI-RELATED TRANSCRIPTIONAL REPRESSOR"/>
    <property type="match status" value="1"/>
</dbReference>
<dbReference type="Pfam" id="PF00356">
    <property type="entry name" value="LacI"/>
    <property type="match status" value="1"/>
</dbReference>
<dbReference type="PROSITE" id="PS50932">
    <property type="entry name" value="HTH_LACI_2"/>
    <property type="match status" value="1"/>
</dbReference>
<dbReference type="InterPro" id="IPR028082">
    <property type="entry name" value="Peripla_BP_I"/>
</dbReference>
<keyword evidence="3" id="KW-0238">DNA-binding</keyword>
<dbReference type="SUPFAM" id="SSF47413">
    <property type="entry name" value="lambda repressor-like DNA-binding domains"/>
    <property type="match status" value="1"/>
</dbReference>
<sequence length="342" mass="36739">MGRTTLRDVAELSGFSVTTVSYVLNDIPGKRIPDSTKERVQAAAAQLAYTPNRLAQGLRRRRSDTIGFVGDHVATSPHAGQSIQGAQDAAAARGSILVLMNTGADEDLENREIRELRDRQVDGIVYAAEYHRVLTPPAALEGIPTVLLDARSTESGWSSVVPDEAGGAAAAVTELLEHGHRRIAFVNNEDDIPASSLRLDGVRQALAAADLALAPDMLTQHPSEARGGFLGALTVLDRPAHERPTGLFCFNDRMALGAYQAAQELGLRVPQDVSIVGFDNQELIAASLRPGLTTVALPHYDMGRWAVDTLMDSIDSTRKERPRYETLPCPLVRRGSVAAPPG</sequence>
<dbReference type="Gene3D" id="3.40.50.2300">
    <property type="match status" value="2"/>
</dbReference>
<dbReference type="InterPro" id="IPR046335">
    <property type="entry name" value="LacI/GalR-like_sensor"/>
</dbReference>
<dbReference type="InterPro" id="IPR000843">
    <property type="entry name" value="HTH_LacI"/>
</dbReference>
<dbReference type="GO" id="GO:0000976">
    <property type="term" value="F:transcription cis-regulatory region binding"/>
    <property type="evidence" value="ECO:0007669"/>
    <property type="project" value="TreeGrafter"/>
</dbReference>
<organism evidence="6 7">
    <name type="scientific">Miniimonas arenae</name>
    <dbReference type="NCBI Taxonomy" id="676201"/>
    <lineage>
        <taxon>Bacteria</taxon>
        <taxon>Bacillati</taxon>
        <taxon>Actinomycetota</taxon>
        <taxon>Actinomycetes</taxon>
        <taxon>Micrococcales</taxon>
        <taxon>Beutenbergiaceae</taxon>
        <taxon>Miniimonas</taxon>
    </lineage>
</organism>
<dbReference type="CDD" id="cd01392">
    <property type="entry name" value="HTH_LacI"/>
    <property type="match status" value="1"/>
</dbReference>
<comment type="caution">
    <text evidence="6">The sequence shown here is derived from an EMBL/GenBank/DDBJ whole genome shotgun (WGS) entry which is preliminary data.</text>
</comment>
<evidence type="ECO:0000313" key="7">
    <source>
        <dbReference type="Proteomes" id="UP000313849"/>
    </source>
</evidence>
<accession>A0A5C5BBR0</accession>
<dbReference type="OrthoDB" id="3227375at2"/>
<dbReference type="GO" id="GO:0003700">
    <property type="term" value="F:DNA-binding transcription factor activity"/>
    <property type="evidence" value="ECO:0007669"/>
    <property type="project" value="TreeGrafter"/>
</dbReference>
<evidence type="ECO:0000259" key="5">
    <source>
        <dbReference type="PROSITE" id="PS50932"/>
    </source>
</evidence>
<dbReference type="SUPFAM" id="SSF53822">
    <property type="entry name" value="Periplasmic binding protein-like I"/>
    <property type="match status" value="1"/>
</dbReference>
<keyword evidence="4" id="KW-0804">Transcription</keyword>
<keyword evidence="2" id="KW-0805">Transcription regulation</keyword>
<dbReference type="PANTHER" id="PTHR30146:SF148">
    <property type="entry name" value="HTH-TYPE TRANSCRIPTIONAL REPRESSOR PURR-RELATED"/>
    <property type="match status" value="1"/>
</dbReference>
<evidence type="ECO:0000313" key="6">
    <source>
        <dbReference type="EMBL" id="TNU73637.1"/>
    </source>
</evidence>
<proteinExistence type="predicted"/>
<dbReference type="EMBL" id="VENP01000037">
    <property type="protein sequence ID" value="TNU73637.1"/>
    <property type="molecule type" value="Genomic_DNA"/>
</dbReference>
<dbReference type="RefSeq" id="WP_139987171.1">
    <property type="nucleotide sequence ID" value="NZ_DAMDJA010000108.1"/>
</dbReference>
<evidence type="ECO:0000256" key="1">
    <source>
        <dbReference type="ARBA" id="ARBA00022491"/>
    </source>
</evidence>